<keyword evidence="2" id="KW-1185">Reference proteome</keyword>
<reference evidence="1" key="1">
    <citation type="submission" date="2021-06" db="EMBL/GenBank/DDBJ databases">
        <authorList>
            <person name="Kallberg Y."/>
            <person name="Tangrot J."/>
            <person name="Rosling A."/>
        </authorList>
    </citation>
    <scope>NUCLEOTIDE SEQUENCE</scope>
    <source>
        <strain evidence="1">CL356</strain>
    </source>
</reference>
<dbReference type="EMBL" id="CAJVPT010003871">
    <property type="protein sequence ID" value="CAG8501352.1"/>
    <property type="molecule type" value="Genomic_DNA"/>
</dbReference>
<proteinExistence type="predicted"/>
<organism evidence="1 2">
    <name type="scientific">Acaulospora colombiana</name>
    <dbReference type="NCBI Taxonomy" id="27376"/>
    <lineage>
        <taxon>Eukaryota</taxon>
        <taxon>Fungi</taxon>
        <taxon>Fungi incertae sedis</taxon>
        <taxon>Mucoromycota</taxon>
        <taxon>Glomeromycotina</taxon>
        <taxon>Glomeromycetes</taxon>
        <taxon>Diversisporales</taxon>
        <taxon>Acaulosporaceae</taxon>
        <taxon>Acaulospora</taxon>
    </lineage>
</organism>
<name>A0ACA9KYX8_9GLOM</name>
<gene>
    <name evidence="1" type="ORF">ACOLOM_LOCUS2813</name>
</gene>
<sequence>MVPDSSRAEIFLMRAMEFAFEQGLGADDPVVIDIWLRLAYNHVWVGKLDESITIYRSVLETLVKSGKEENLKRSIDVAKKIGDLYVKVQEFDIAEKYFCWAIKMSQGDCAQLIKEHTNFVEEHPSGQKKYDLALPLYLGVLKMIRSRPKDSVMQSKVETKVKDISEHGGQEISWNCLEAIIMGHIGEVFYGLGKREEALGWMQRGLNVARDGSGIRDCDECAGAILYNLGLIYEKDGKTETAISLLNQAMGFAEKAQDLRGIEDCT</sequence>
<accession>A0ACA9KYX8</accession>
<evidence type="ECO:0000313" key="2">
    <source>
        <dbReference type="Proteomes" id="UP000789525"/>
    </source>
</evidence>
<comment type="caution">
    <text evidence="1">The sequence shown here is derived from an EMBL/GenBank/DDBJ whole genome shotgun (WGS) entry which is preliminary data.</text>
</comment>
<evidence type="ECO:0000313" key="1">
    <source>
        <dbReference type="EMBL" id="CAG8501352.1"/>
    </source>
</evidence>
<dbReference type="Proteomes" id="UP000789525">
    <property type="component" value="Unassembled WGS sequence"/>
</dbReference>
<feature type="non-terminal residue" evidence="1">
    <location>
        <position position="266"/>
    </location>
</feature>
<protein>
    <submittedName>
        <fullName evidence="1">1480_t:CDS:1</fullName>
    </submittedName>
</protein>